<dbReference type="AlphaFoldDB" id="A0A9W8JAY9"/>
<feature type="non-terminal residue" evidence="6">
    <location>
        <position position="246"/>
    </location>
</feature>
<dbReference type="PANTHER" id="PTHR10698:SF0">
    <property type="entry name" value="V-TYPE PROTON ATPASE SUBUNIT H"/>
    <property type="match status" value="1"/>
</dbReference>
<evidence type="ECO:0000256" key="4">
    <source>
        <dbReference type="ARBA" id="ARBA00023065"/>
    </source>
</evidence>
<dbReference type="EMBL" id="JANBPK010000808">
    <property type="protein sequence ID" value="KAJ2931362.1"/>
    <property type="molecule type" value="Genomic_DNA"/>
</dbReference>
<proteinExistence type="inferred from homology"/>
<keyword evidence="4" id="KW-0406">Ion transport</keyword>
<dbReference type="GO" id="GO:0000329">
    <property type="term" value="C:fungal-type vacuole membrane"/>
    <property type="evidence" value="ECO:0007669"/>
    <property type="project" value="TreeGrafter"/>
</dbReference>
<dbReference type="OrthoDB" id="10263554at2759"/>
<dbReference type="Pfam" id="PF03224">
    <property type="entry name" value="V-ATPase_H_N"/>
    <property type="match status" value="1"/>
</dbReference>
<comment type="caution">
    <text evidence="6">The sequence shown here is derived from an EMBL/GenBank/DDBJ whole genome shotgun (WGS) entry which is preliminary data.</text>
</comment>
<evidence type="ECO:0000256" key="2">
    <source>
        <dbReference type="ARBA" id="ARBA00022448"/>
    </source>
</evidence>
<dbReference type="InterPro" id="IPR011989">
    <property type="entry name" value="ARM-like"/>
</dbReference>
<dbReference type="Gene3D" id="1.25.10.10">
    <property type="entry name" value="Leucine-rich Repeat Variant"/>
    <property type="match status" value="1"/>
</dbReference>
<gene>
    <name evidence="6" type="ORF">H1R20_g5734</name>
</gene>
<dbReference type="Pfam" id="PF11698">
    <property type="entry name" value="V-ATPase_H_C"/>
    <property type="match status" value="1"/>
</dbReference>
<dbReference type="GO" id="GO:0000221">
    <property type="term" value="C:vacuolar proton-transporting V-type ATPase, V1 domain"/>
    <property type="evidence" value="ECO:0007669"/>
    <property type="project" value="InterPro"/>
</dbReference>
<name>A0A9W8JAY9_9AGAR</name>
<keyword evidence="7" id="KW-1185">Reference proteome</keyword>
<dbReference type="InterPro" id="IPR004908">
    <property type="entry name" value="ATPase_V1-cplx_hsu"/>
</dbReference>
<feature type="domain" description="ATPase V1 complex subunit H C-terminal" evidence="5">
    <location>
        <begin position="128"/>
        <end position="243"/>
    </location>
</feature>
<reference evidence="6" key="1">
    <citation type="submission" date="2022-06" db="EMBL/GenBank/DDBJ databases">
        <title>Genome Sequence of Candolleomyces eurysporus.</title>
        <authorList>
            <person name="Buettner E."/>
        </authorList>
    </citation>
    <scope>NUCLEOTIDE SEQUENCE</scope>
    <source>
        <strain evidence="6">VTCC 930004</strain>
    </source>
</reference>
<dbReference type="InterPro" id="IPR038497">
    <property type="entry name" value="ATPase_V1-cplx_hsu_C_sf"/>
</dbReference>
<dbReference type="GO" id="GO:0046961">
    <property type="term" value="F:proton-transporting ATPase activity, rotational mechanism"/>
    <property type="evidence" value="ECO:0007669"/>
    <property type="project" value="InterPro"/>
</dbReference>
<evidence type="ECO:0000256" key="3">
    <source>
        <dbReference type="ARBA" id="ARBA00022781"/>
    </source>
</evidence>
<protein>
    <recommendedName>
        <fullName evidence="5">ATPase V1 complex subunit H C-terminal domain-containing protein</fullName>
    </recommendedName>
</protein>
<dbReference type="InterPro" id="IPR011987">
    <property type="entry name" value="ATPase_V1-cplx_hsu_C"/>
</dbReference>
<organism evidence="6 7">
    <name type="scientific">Candolleomyces eurysporus</name>
    <dbReference type="NCBI Taxonomy" id="2828524"/>
    <lineage>
        <taxon>Eukaryota</taxon>
        <taxon>Fungi</taxon>
        <taxon>Dikarya</taxon>
        <taxon>Basidiomycota</taxon>
        <taxon>Agaricomycotina</taxon>
        <taxon>Agaricomycetes</taxon>
        <taxon>Agaricomycetidae</taxon>
        <taxon>Agaricales</taxon>
        <taxon>Agaricineae</taxon>
        <taxon>Psathyrellaceae</taxon>
        <taxon>Candolleomyces</taxon>
    </lineage>
</organism>
<evidence type="ECO:0000313" key="6">
    <source>
        <dbReference type="EMBL" id="KAJ2931362.1"/>
    </source>
</evidence>
<keyword evidence="2" id="KW-0813">Transport</keyword>
<sequence length="246" mass="28569">MGDSRTRSSVSVFLNLGACIQLNISHSFVDILKKNPGPQMNYQIAFCIWLLSFEQNIAEQINKRYDIIARLVEVAQEAVKEKVVRVIVATFRLLPYTKNLATRKWSDEDIIEDINFLKDELTTRFESLTTYDEYTSELESGHLSWTPVHESEEFWKENAIRLNEKDYEQLKKLIQLLKESEDPIVLAVASHDLGQYVKYYERGRKIVTDLGGKTRVMQLLTHQNPDVRYRALLSVQQIVSQPWLSA</sequence>
<accession>A0A9W8JAY9</accession>
<evidence type="ECO:0000256" key="1">
    <source>
        <dbReference type="ARBA" id="ARBA00008613"/>
    </source>
</evidence>
<dbReference type="Gene3D" id="1.25.40.150">
    <property type="entry name" value="V-type ATPase, subunit H, C-terminal domain"/>
    <property type="match status" value="1"/>
</dbReference>
<comment type="similarity">
    <text evidence="1">Belongs to the V-ATPase H subunit family.</text>
</comment>
<dbReference type="PANTHER" id="PTHR10698">
    <property type="entry name" value="V-TYPE PROTON ATPASE SUBUNIT H"/>
    <property type="match status" value="1"/>
</dbReference>
<dbReference type="SUPFAM" id="SSF48371">
    <property type="entry name" value="ARM repeat"/>
    <property type="match status" value="1"/>
</dbReference>
<dbReference type="Proteomes" id="UP001140091">
    <property type="component" value="Unassembled WGS sequence"/>
</dbReference>
<dbReference type="InterPro" id="IPR016024">
    <property type="entry name" value="ARM-type_fold"/>
</dbReference>
<evidence type="ECO:0000313" key="7">
    <source>
        <dbReference type="Proteomes" id="UP001140091"/>
    </source>
</evidence>
<evidence type="ECO:0000259" key="5">
    <source>
        <dbReference type="Pfam" id="PF11698"/>
    </source>
</evidence>
<keyword evidence="3" id="KW-0375">Hydrogen ion transport</keyword>